<name>A0ABR6WDG7_9BACT</name>
<organism evidence="2 3">
    <name type="scientific">Spirosoma utsteinense</name>
    <dbReference type="NCBI Taxonomy" id="2585773"/>
    <lineage>
        <taxon>Bacteria</taxon>
        <taxon>Pseudomonadati</taxon>
        <taxon>Bacteroidota</taxon>
        <taxon>Cytophagia</taxon>
        <taxon>Cytophagales</taxon>
        <taxon>Cytophagaceae</taxon>
        <taxon>Spirosoma</taxon>
    </lineage>
</organism>
<comment type="caution">
    <text evidence="2">The sequence shown here is derived from an EMBL/GenBank/DDBJ whole genome shotgun (WGS) entry which is preliminary data.</text>
</comment>
<feature type="domain" description="Transposase IS116/IS110/IS902 C-terminal" evidence="1">
    <location>
        <begin position="2"/>
        <end position="83"/>
    </location>
</feature>
<accession>A0ABR6WDG7</accession>
<proteinExistence type="predicted"/>
<dbReference type="PANTHER" id="PTHR33055:SF3">
    <property type="entry name" value="PUTATIVE TRANSPOSASE FOR IS117-RELATED"/>
    <property type="match status" value="1"/>
</dbReference>
<evidence type="ECO:0000259" key="1">
    <source>
        <dbReference type="Pfam" id="PF02371"/>
    </source>
</evidence>
<reference evidence="2 3" key="1">
    <citation type="submission" date="2019-06" db="EMBL/GenBank/DDBJ databases">
        <title>Spirosoma utsteinense sp. nov. isolated from Antarctic ice-free soils.</title>
        <authorList>
            <person name="Tahon G."/>
        </authorList>
    </citation>
    <scope>NUCLEOTIDE SEQUENCE [LARGE SCALE GENOMIC DNA]</scope>
    <source>
        <strain evidence="2 3">LMG 31447</strain>
    </source>
</reference>
<keyword evidence="3" id="KW-1185">Reference proteome</keyword>
<evidence type="ECO:0000313" key="2">
    <source>
        <dbReference type="EMBL" id="MBC3794567.1"/>
    </source>
</evidence>
<dbReference type="InterPro" id="IPR047650">
    <property type="entry name" value="Transpos_IS110"/>
</dbReference>
<dbReference type="InterPro" id="IPR003346">
    <property type="entry name" value="Transposase_20"/>
</dbReference>
<dbReference type="Pfam" id="PF02371">
    <property type="entry name" value="Transposase_20"/>
    <property type="match status" value="1"/>
</dbReference>
<dbReference type="RefSeq" id="WP_317171323.1">
    <property type="nucleotide sequence ID" value="NZ_VFIA01000050.1"/>
</dbReference>
<dbReference type="PANTHER" id="PTHR33055">
    <property type="entry name" value="TRANSPOSASE FOR INSERTION SEQUENCE ELEMENT IS1111A"/>
    <property type="match status" value="1"/>
</dbReference>
<protein>
    <submittedName>
        <fullName evidence="2">Transposase</fullName>
    </submittedName>
</protein>
<dbReference type="EMBL" id="VFIA01000050">
    <property type="protein sequence ID" value="MBC3794567.1"/>
    <property type="molecule type" value="Genomic_DNA"/>
</dbReference>
<evidence type="ECO:0000313" key="3">
    <source>
        <dbReference type="Proteomes" id="UP000700732"/>
    </source>
</evidence>
<dbReference type="Proteomes" id="UP000700732">
    <property type="component" value="Unassembled WGS sequence"/>
</dbReference>
<sequence>MQSVKGIGPAIATELLIVTNEFKSISDPKKLACHAGVVPFTYSSGQYKGKARTSNKANKDLKALLHTGAMSAIQHSQEIKAYYVRKTGEGKNQIRTADAVSHQ</sequence>
<gene>
    <name evidence="2" type="ORF">FH603_5096</name>
</gene>